<dbReference type="EnsemblMetazoa" id="AALFPA23_002774.R2781">
    <property type="protein sequence ID" value="AALFPA23_002774.P2781"/>
    <property type="gene ID" value="AALFPA23_002774"/>
</dbReference>
<proteinExistence type="predicted"/>
<protein>
    <recommendedName>
        <fullName evidence="3">Reverse transcriptase Ty1/copia-type domain-containing protein</fullName>
    </recommendedName>
</protein>
<dbReference type="CDD" id="cd09272">
    <property type="entry name" value="RNase_HI_RT_Ty1"/>
    <property type="match status" value="1"/>
</dbReference>
<evidence type="ECO:0000313" key="2">
    <source>
        <dbReference type="Proteomes" id="UP000069940"/>
    </source>
</evidence>
<keyword evidence="2" id="KW-1185">Reference proteome</keyword>
<dbReference type="RefSeq" id="XP_062712150.1">
    <property type="nucleotide sequence ID" value="XM_062856166.1"/>
</dbReference>
<evidence type="ECO:0008006" key="3">
    <source>
        <dbReference type="Google" id="ProtNLM"/>
    </source>
</evidence>
<evidence type="ECO:0000313" key="1">
    <source>
        <dbReference type="EnsemblMetazoa" id="AALFPA23_002774.P2781"/>
    </source>
</evidence>
<name>A0ABM1XTR3_AEDAL</name>
<sequence>MSQRQYLKDLLRRFQMDECKPISTPMECRLKLPRGEEKGRTAQPYRELIGCLTYASLTTRPDLSAAVNFFSLEIGCPTDEHWSYLKRVLRYIKGTLDIGLEYRADSEVPLIQVFADADWANDPVDRRTVSGCLFKVAGCCVTWITRKQQVVSLSSTEAELNALCAAACFEIWLVRLLKDLGKDAELPV</sequence>
<dbReference type="PANTHER" id="PTHR11439">
    <property type="entry name" value="GAG-POL-RELATED RETROTRANSPOSON"/>
    <property type="match status" value="1"/>
</dbReference>
<organism evidence="1 2">
    <name type="scientific">Aedes albopictus</name>
    <name type="common">Asian tiger mosquito</name>
    <name type="synonym">Stegomyia albopicta</name>
    <dbReference type="NCBI Taxonomy" id="7160"/>
    <lineage>
        <taxon>Eukaryota</taxon>
        <taxon>Metazoa</taxon>
        <taxon>Ecdysozoa</taxon>
        <taxon>Arthropoda</taxon>
        <taxon>Hexapoda</taxon>
        <taxon>Insecta</taxon>
        <taxon>Pterygota</taxon>
        <taxon>Neoptera</taxon>
        <taxon>Endopterygota</taxon>
        <taxon>Diptera</taxon>
        <taxon>Nematocera</taxon>
        <taxon>Culicoidea</taxon>
        <taxon>Culicidae</taxon>
        <taxon>Culicinae</taxon>
        <taxon>Aedini</taxon>
        <taxon>Aedes</taxon>
        <taxon>Stegomyia</taxon>
    </lineage>
</organism>
<reference evidence="2" key="1">
    <citation type="journal article" date="2015" name="Proc. Natl. Acad. Sci. U.S.A.">
        <title>Genome sequence of the Asian Tiger mosquito, Aedes albopictus, reveals insights into its biology, genetics, and evolution.</title>
        <authorList>
            <person name="Chen X.G."/>
            <person name="Jiang X."/>
            <person name="Gu J."/>
            <person name="Xu M."/>
            <person name="Wu Y."/>
            <person name="Deng Y."/>
            <person name="Zhang C."/>
            <person name="Bonizzoni M."/>
            <person name="Dermauw W."/>
            <person name="Vontas J."/>
            <person name="Armbruster P."/>
            <person name="Huang X."/>
            <person name="Yang Y."/>
            <person name="Zhang H."/>
            <person name="He W."/>
            <person name="Peng H."/>
            <person name="Liu Y."/>
            <person name="Wu K."/>
            <person name="Chen J."/>
            <person name="Lirakis M."/>
            <person name="Topalis P."/>
            <person name="Van Leeuwen T."/>
            <person name="Hall A.B."/>
            <person name="Jiang X."/>
            <person name="Thorpe C."/>
            <person name="Mueller R.L."/>
            <person name="Sun C."/>
            <person name="Waterhouse R.M."/>
            <person name="Yan G."/>
            <person name="Tu Z.J."/>
            <person name="Fang X."/>
            <person name="James A.A."/>
        </authorList>
    </citation>
    <scope>NUCLEOTIDE SEQUENCE [LARGE SCALE GENOMIC DNA]</scope>
    <source>
        <strain evidence="2">Foshan</strain>
    </source>
</reference>
<dbReference type="GeneID" id="134289741"/>
<accession>A0ABM1XTR3</accession>
<dbReference type="Proteomes" id="UP000069940">
    <property type="component" value="Unassembled WGS sequence"/>
</dbReference>
<reference evidence="1" key="2">
    <citation type="submission" date="2025-05" db="UniProtKB">
        <authorList>
            <consortium name="EnsemblMetazoa"/>
        </authorList>
    </citation>
    <scope>IDENTIFICATION</scope>
    <source>
        <strain evidence="1">Foshan</strain>
    </source>
</reference>